<dbReference type="GeneID" id="81360975"/>
<comment type="similarity">
    <text evidence="3">Belongs to the methyltransferase superfamily. Arsenite methyltransferase family.</text>
</comment>
<organism evidence="10 11">
    <name type="scientific">Penicillium argentinense</name>
    <dbReference type="NCBI Taxonomy" id="1131581"/>
    <lineage>
        <taxon>Eukaryota</taxon>
        <taxon>Fungi</taxon>
        <taxon>Dikarya</taxon>
        <taxon>Ascomycota</taxon>
        <taxon>Pezizomycotina</taxon>
        <taxon>Eurotiomycetes</taxon>
        <taxon>Eurotiomycetidae</taxon>
        <taxon>Eurotiales</taxon>
        <taxon>Aspergillaceae</taxon>
        <taxon>Penicillium</taxon>
    </lineage>
</organism>
<dbReference type="Gene3D" id="3.40.50.150">
    <property type="entry name" value="Vaccinia Virus protein VP39"/>
    <property type="match status" value="1"/>
</dbReference>
<comment type="caution">
    <text evidence="10">The sequence shown here is derived from an EMBL/GenBank/DDBJ whole genome shotgun (WGS) entry which is preliminary data.</text>
</comment>
<dbReference type="EC" id="2.1.1.137" evidence="4"/>
<accession>A0A9W9EZK9</accession>
<proteinExistence type="inferred from homology"/>
<evidence type="ECO:0000259" key="9">
    <source>
        <dbReference type="Pfam" id="PF13847"/>
    </source>
</evidence>
<evidence type="ECO:0000256" key="1">
    <source>
        <dbReference type="ARBA" id="ARBA00022679"/>
    </source>
</evidence>
<dbReference type="PANTHER" id="PTHR43675:SF8">
    <property type="entry name" value="ARSENITE METHYLTRANSFERASE"/>
    <property type="match status" value="1"/>
</dbReference>
<evidence type="ECO:0000256" key="6">
    <source>
        <dbReference type="ARBA" id="ARBA00047941"/>
    </source>
</evidence>
<evidence type="ECO:0000256" key="7">
    <source>
        <dbReference type="ARBA" id="ARBA00047943"/>
    </source>
</evidence>
<dbReference type="PANTHER" id="PTHR43675">
    <property type="entry name" value="ARSENITE METHYLTRANSFERASE"/>
    <property type="match status" value="1"/>
</dbReference>
<evidence type="ECO:0000313" key="10">
    <source>
        <dbReference type="EMBL" id="KAJ5090821.1"/>
    </source>
</evidence>
<evidence type="ECO:0000256" key="5">
    <source>
        <dbReference type="ARBA" id="ARBA00034545"/>
    </source>
</evidence>
<keyword evidence="1" id="KW-0808">Transferase</keyword>
<dbReference type="RefSeq" id="XP_056472802.1">
    <property type="nucleotide sequence ID" value="XM_056621996.1"/>
</dbReference>
<dbReference type="OrthoDB" id="10017101at2759"/>
<comment type="catalytic activity">
    <reaction evidence="6">
        <text>arsenic triglutathione + [thioredoxin]-dithiol + S-adenosyl-L-methionine + 2 H2O = methylarsonous acid + [thioredoxin]-disulfide + 3 glutathione + S-adenosyl-L-homocysteine + H(+)</text>
        <dbReference type="Rhea" id="RHEA:69460"/>
        <dbReference type="Rhea" id="RHEA-COMP:10698"/>
        <dbReference type="Rhea" id="RHEA-COMP:10700"/>
        <dbReference type="ChEBI" id="CHEBI:15377"/>
        <dbReference type="ChEBI" id="CHEBI:15378"/>
        <dbReference type="ChEBI" id="CHEBI:17826"/>
        <dbReference type="ChEBI" id="CHEBI:29950"/>
        <dbReference type="ChEBI" id="CHEBI:50058"/>
        <dbReference type="ChEBI" id="CHEBI:57856"/>
        <dbReference type="ChEBI" id="CHEBI:57925"/>
        <dbReference type="ChEBI" id="CHEBI:59789"/>
        <dbReference type="ChEBI" id="CHEBI:183640"/>
        <dbReference type="EC" id="2.1.1.137"/>
    </reaction>
</comment>
<sequence>MEPNKIYDLVQAHYGELASKEHTRAEENVAKAFGYKASDLSSIPLDANLGVSCGNPVALANLRKGEIVIDLGSGGGIDVLLAAQKVGPKGKAIGVDMTKSMLELARKNAEKADASNVSFVEASITSVPLPDSTASCIISNCVVNLVPAADKYLAFNEMFRLLTPGGRVAISDILIRKQLPEEIAKDLSLYVGCIAGASYVYEYEEYLHNAGFKGAYHVLIVDTQKDLNIYKGIFQDQPGQKFELTEEEVKELDFNEWAGSFEIYALKP</sequence>
<evidence type="ECO:0000256" key="4">
    <source>
        <dbReference type="ARBA" id="ARBA00034521"/>
    </source>
</evidence>
<comment type="catalytic activity">
    <reaction evidence="8">
        <text>arsenic triglutathione + 3 [thioredoxin]-dithiol + 3 S-adenosyl-L-methionine = trimethylarsine + 3 [thioredoxin]-disulfide + 3 glutathione + 3 S-adenosyl-L-homocysteine + 3 H(+)</text>
        <dbReference type="Rhea" id="RHEA:69432"/>
        <dbReference type="Rhea" id="RHEA-COMP:10698"/>
        <dbReference type="Rhea" id="RHEA-COMP:10700"/>
        <dbReference type="ChEBI" id="CHEBI:15378"/>
        <dbReference type="ChEBI" id="CHEBI:27130"/>
        <dbReference type="ChEBI" id="CHEBI:29950"/>
        <dbReference type="ChEBI" id="CHEBI:50058"/>
        <dbReference type="ChEBI" id="CHEBI:57856"/>
        <dbReference type="ChEBI" id="CHEBI:57925"/>
        <dbReference type="ChEBI" id="CHEBI:59789"/>
        <dbReference type="ChEBI" id="CHEBI:183640"/>
        <dbReference type="EC" id="2.1.1.137"/>
    </reaction>
</comment>
<keyword evidence="11" id="KW-1185">Reference proteome</keyword>
<dbReference type="GO" id="GO:0030791">
    <property type="term" value="F:arsenite methyltransferase activity"/>
    <property type="evidence" value="ECO:0007669"/>
    <property type="project" value="UniProtKB-EC"/>
</dbReference>
<dbReference type="AlphaFoldDB" id="A0A9W9EZK9"/>
<dbReference type="Proteomes" id="UP001149074">
    <property type="component" value="Unassembled WGS sequence"/>
</dbReference>
<evidence type="ECO:0000313" key="11">
    <source>
        <dbReference type="Proteomes" id="UP001149074"/>
    </source>
</evidence>
<keyword evidence="2" id="KW-0949">S-adenosyl-L-methionine</keyword>
<reference evidence="10" key="2">
    <citation type="journal article" date="2023" name="IMA Fungus">
        <title>Comparative genomic study of the Penicillium genus elucidates a diverse pangenome and 15 lateral gene transfer events.</title>
        <authorList>
            <person name="Petersen C."/>
            <person name="Sorensen T."/>
            <person name="Nielsen M.R."/>
            <person name="Sondergaard T.E."/>
            <person name="Sorensen J.L."/>
            <person name="Fitzpatrick D.A."/>
            <person name="Frisvad J.C."/>
            <person name="Nielsen K.L."/>
        </authorList>
    </citation>
    <scope>NUCLEOTIDE SEQUENCE</scope>
    <source>
        <strain evidence="10">IBT 30761</strain>
    </source>
</reference>
<gene>
    <name evidence="10" type="ORF">N7532_009505</name>
</gene>
<dbReference type="CDD" id="cd02440">
    <property type="entry name" value="AdoMet_MTases"/>
    <property type="match status" value="1"/>
</dbReference>
<evidence type="ECO:0000256" key="3">
    <source>
        <dbReference type="ARBA" id="ARBA00034487"/>
    </source>
</evidence>
<evidence type="ECO:0000256" key="2">
    <source>
        <dbReference type="ARBA" id="ARBA00022691"/>
    </source>
</evidence>
<evidence type="ECO:0000256" key="8">
    <source>
        <dbReference type="ARBA" id="ARBA00048428"/>
    </source>
</evidence>
<name>A0A9W9EZK9_9EURO</name>
<dbReference type="SUPFAM" id="SSF53335">
    <property type="entry name" value="S-adenosyl-L-methionine-dependent methyltransferases"/>
    <property type="match status" value="1"/>
</dbReference>
<protein>
    <recommendedName>
        <fullName evidence="5">Arsenite methyltransferase</fullName>
        <ecNumber evidence="4">2.1.1.137</ecNumber>
    </recommendedName>
</protein>
<feature type="domain" description="Methyltransferase" evidence="9">
    <location>
        <begin position="63"/>
        <end position="211"/>
    </location>
</feature>
<dbReference type="InterPro" id="IPR025714">
    <property type="entry name" value="Methyltranfer_dom"/>
</dbReference>
<dbReference type="Pfam" id="PF13847">
    <property type="entry name" value="Methyltransf_31"/>
    <property type="match status" value="1"/>
</dbReference>
<comment type="catalytic activity">
    <reaction evidence="7">
        <text>arsenic triglutathione + 2 [thioredoxin]-dithiol + 2 S-adenosyl-L-methionine + H2O = dimethylarsinous acid + 2 [thioredoxin]-disulfide + 3 glutathione + 2 S-adenosyl-L-homocysteine + 2 H(+)</text>
        <dbReference type="Rhea" id="RHEA:69464"/>
        <dbReference type="Rhea" id="RHEA-COMP:10698"/>
        <dbReference type="Rhea" id="RHEA-COMP:10700"/>
        <dbReference type="ChEBI" id="CHEBI:15377"/>
        <dbReference type="ChEBI" id="CHEBI:15378"/>
        <dbReference type="ChEBI" id="CHEBI:23808"/>
        <dbReference type="ChEBI" id="CHEBI:29950"/>
        <dbReference type="ChEBI" id="CHEBI:50058"/>
        <dbReference type="ChEBI" id="CHEBI:57856"/>
        <dbReference type="ChEBI" id="CHEBI:57925"/>
        <dbReference type="ChEBI" id="CHEBI:59789"/>
        <dbReference type="ChEBI" id="CHEBI:183640"/>
        <dbReference type="EC" id="2.1.1.137"/>
    </reaction>
</comment>
<dbReference type="EMBL" id="JAPQKI010000009">
    <property type="protein sequence ID" value="KAJ5090821.1"/>
    <property type="molecule type" value="Genomic_DNA"/>
</dbReference>
<dbReference type="InterPro" id="IPR026669">
    <property type="entry name" value="Arsenite_MeTrfase-like"/>
</dbReference>
<dbReference type="InterPro" id="IPR029063">
    <property type="entry name" value="SAM-dependent_MTases_sf"/>
</dbReference>
<reference evidence="10" key="1">
    <citation type="submission" date="2022-11" db="EMBL/GenBank/DDBJ databases">
        <authorList>
            <person name="Petersen C."/>
        </authorList>
    </citation>
    <scope>NUCLEOTIDE SEQUENCE</scope>
    <source>
        <strain evidence="10">IBT 30761</strain>
    </source>
</reference>